<organism evidence="1 2">
    <name type="scientific">Planktothrix serta PCC 8927</name>
    <dbReference type="NCBI Taxonomy" id="671068"/>
    <lineage>
        <taxon>Bacteria</taxon>
        <taxon>Bacillati</taxon>
        <taxon>Cyanobacteriota</taxon>
        <taxon>Cyanophyceae</taxon>
        <taxon>Oscillatoriophycideae</taxon>
        <taxon>Oscillatoriales</taxon>
        <taxon>Microcoleaceae</taxon>
        <taxon>Planktothrix</taxon>
    </lineage>
</organism>
<name>A0A7Z9E5A1_9CYAN</name>
<dbReference type="InterPro" id="IPR011335">
    <property type="entry name" value="Restrct_endonuc-II-like"/>
</dbReference>
<dbReference type="SUPFAM" id="SSF52980">
    <property type="entry name" value="Restriction endonuclease-like"/>
    <property type="match status" value="1"/>
</dbReference>
<evidence type="ECO:0000313" key="2">
    <source>
        <dbReference type="Proteomes" id="UP000184550"/>
    </source>
</evidence>
<sequence>MTSTNPNDWKNYQVDHLFLLVGENPLPNYVAAQTLLNKGGTVYFVYTGQTVSQKNCLKTELKIKGFKSKEIDLKDNKSNAYQIFNKVKGDAEKIPSNERIGLHYTGGTNTMAVHAHRAIFDVRGTDAVYSYLDAKTLEIFIDHPNSDSTHRGVQLTLSLKDLFKLHKYEWQENKKPLSEPILPDAAAEFVRLYQNEEIAKTWRTWSNTHRYNNYGELKKAKELKDNEWRWKSEDDLSKLSLSLKGVHPDIIEVLRQQLDASDTQILLKLTKAKGFNSCQQVCEWLGGIWLEHYVLQQVKELTKDLQLGESKMSFVIQKSQTWEGGVFEFDVAFMRSYQVFAISCTTSKDPKECKLKLFEAYIRAKQLGGDEARVALVCCCDNDNSKKQHLSRYLKSQLEGAVSNPKIAVFLREDLPNLKEKIDNWVKDNKGAL</sequence>
<dbReference type="RefSeq" id="WP_083626994.1">
    <property type="nucleotide sequence ID" value="NZ_LR734888.1"/>
</dbReference>
<dbReference type="AlphaFoldDB" id="A0A7Z9E5A1"/>
<comment type="caution">
    <text evidence="1">The sequence shown here is derived from an EMBL/GenBank/DDBJ whole genome shotgun (WGS) entry which is preliminary data.</text>
</comment>
<protein>
    <recommendedName>
        <fullName evidence="3">DUF1887 domain-containing protein</fullName>
    </recommendedName>
</protein>
<dbReference type="Proteomes" id="UP000184550">
    <property type="component" value="Unassembled WGS sequence"/>
</dbReference>
<keyword evidence="2" id="KW-1185">Reference proteome</keyword>
<gene>
    <name evidence="1" type="ORF">PL8927_900112</name>
</gene>
<evidence type="ECO:0008006" key="3">
    <source>
        <dbReference type="Google" id="ProtNLM"/>
    </source>
</evidence>
<accession>A0A7Z9E5A1</accession>
<reference evidence="1" key="1">
    <citation type="submission" date="2019-10" db="EMBL/GenBank/DDBJ databases">
        <authorList>
            <consortium name="Genoscope - CEA"/>
            <person name="William W."/>
        </authorList>
    </citation>
    <scope>NUCLEOTIDE SEQUENCE [LARGE SCALE GENOMIC DNA]</scope>
    <source>
        <strain evidence="1">BBR_PRJEB10992</strain>
    </source>
</reference>
<dbReference type="GO" id="GO:0003676">
    <property type="term" value="F:nucleic acid binding"/>
    <property type="evidence" value="ECO:0007669"/>
    <property type="project" value="InterPro"/>
</dbReference>
<dbReference type="Gene3D" id="3.40.50.10770">
    <property type="entry name" value="Hypothetical protein VC1899 like domain (Restriction endonuclease-like)"/>
    <property type="match status" value="1"/>
</dbReference>
<dbReference type="OrthoDB" id="9797116at2"/>
<dbReference type="InterPro" id="IPR011856">
    <property type="entry name" value="tRNA_endonuc-like_dom_sf"/>
</dbReference>
<dbReference type="Gene3D" id="3.40.1350.10">
    <property type="match status" value="1"/>
</dbReference>
<evidence type="ECO:0000313" key="1">
    <source>
        <dbReference type="EMBL" id="VXD25821.1"/>
    </source>
</evidence>
<dbReference type="EMBL" id="CZCU02000169">
    <property type="protein sequence ID" value="VXD25821.1"/>
    <property type="molecule type" value="Genomic_DNA"/>
</dbReference>
<proteinExistence type="predicted"/>